<keyword evidence="4" id="KW-1185">Reference proteome</keyword>
<gene>
    <name evidence="3" type="ORF">NIES267_69090</name>
</gene>
<evidence type="ECO:0000313" key="3">
    <source>
        <dbReference type="EMBL" id="BAY87387.1"/>
    </source>
</evidence>
<dbReference type="Proteomes" id="UP000218418">
    <property type="component" value="Chromosome"/>
</dbReference>
<feature type="signal peptide" evidence="2">
    <location>
        <begin position="1"/>
        <end position="25"/>
    </location>
</feature>
<sequence length="110" mass="12599">MPTKQKICYLALSLLMILPAGISTAGSIKVQNGNSKVTINRNGDIRIRNGRRRRLYRRRVKRGSAIVVPSRSIYRQRVRKRGNCTTYRSTRKSGYGKNRSVVRTRTTTCQ</sequence>
<proteinExistence type="predicted"/>
<name>A0A1Z4M1P6_9CYAN</name>
<feature type="chain" id="PRO_5013074461" evidence="2">
    <location>
        <begin position="26"/>
        <end position="110"/>
    </location>
</feature>
<reference evidence="3 4" key="1">
    <citation type="submission" date="2017-06" db="EMBL/GenBank/DDBJ databases">
        <title>Genome sequencing of cyanobaciteial culture collection at National Institute for Environmental Studies (NIES).</title>
        <authorList>
            <person name="Hirose Y."/>
            <person name="Shimura Y."/>
            <person name="Fujisawa T."/>
            <person name="Nakamura Y."/>
            <person name="Kawachi M."/>
        </authorList>
    </citation>
    <scope>NUCLEOTIDE SEQUENCE [LARGE SCALE GENOMIC DNA]</scope>
    <source>
        <strain evidence="3 4">NIES-267</strain>
    </source>
</reference>
<evidence type="ECO:0000256" key="2">
    <source>
        <dbReference type="SAM" id="SignalP"/>
    </source>
</evidence>
<evidence type="ECO:0000313" key="4">
    <source>
        <dbReference type="Proteomes" id="UP000218418"/>
    </source>
</evidence>
<organism evidence="3 4">
    <name type="scientific">Calothrix parasitica NIES-267</name>
    <dbReference type="NCBI Taxonomy" id="1973488"/>
    <lineage>
        <taxon>Bacteria</taxon>
        <taxon>Bacillati</taxon>
        <taxon>Cyanobacteriota</taxon>
        <taxon>Cyanophyceae</taxon>
        <taxon>Nostocales</taxon>
        <taxon>Calotrichaceae</taxon>
        <taxon>Calothrix</taxon>
    </lineage>
</organism>
<dbReference type="OrthoDB" id="515422at2"/>
<feature type="compositionally biased region" description="Polar residues" evidence="1">
    <location>
        <begin position="101"/>
        <end position="110"/>
    </location>
</feature>
<evidence type="ECO:0000256" key="1">
    <source>
        <dbReference type="SAM" id="MobiDB-lite"/>
    </source>
</evidence>
<protein>
    <submittedName>
        <fullName evidence="3">Uncharacterized protein</fullName>
    </submittedName>
</protein>
<accession>A0A1Z4M1P6</accession>
<feature type="region of interest" description="Disordered" evidence="1">
    <location>
        <begin position="78"/>
        <end position="110"/>
    </location>
</feature>
<dbReference type="EMBL" id="AP018227">
    <property type="protein sequence ID" value="BAY87387.1"/>
    <property type="molecule type" value="Genomic_DNA"/>
</dbReference>
<keyword evidence="2" id="KW-0732">Signal</keyword>
<dbReference type="AlphaFoldDB" id="A0A1Z4M1P6"/>